<dbReference type="EnsemblPlants" id="OMERI11G12100.1">
    <property type="protein sequence ID" value="OMERI11G12100.1"/>
    <property type="gene ID" value="OMERI11G12100"/>
</dbReference>
<keyword evidence="3" id="KW-1185">Reference proteome</keyword>
<evidence type="ECO:0000256" key="1">
    <source>
        <dbReference type="SAM" id="MobiDB-lite"/>
    </source>
</evidence>
<dbReference type="HOGENOM" id="CLU_1534925_0_0_1"/>
<proteinExistence type="predicted"/>
<feature type="region of interest" description="Disordered" evidence="1">
    <location>
        <begin position="142"/>
        <end position="175"/>
    </location>
</feature>
<feature type="region of interest" description="Disordered" evidence="1">
    <location>
        <begin position="71"/>
        <end position="106"/>
    </location>
</feature>
<dbReference type="Gramene" id="OMERI11G12100.1">
    <property type="protein sequence ID" value="OMERI11G12100.1"/>
    <property type="gene ID" value="OMERI11G12100"/>
</dbReference>
<dbReference type="AlphaFoldDB" id="A0A0E0F621"/>
<reference evidence="2" key="1">
    <citation type="submission" date="2015-04" db="UniProtKB">
        <authorList>
            <consortium name="EnsemblPlants"/>
        </authorList>
    </citation>
    <scope>IDENTIFICATION</scope>
</reference>
<evidence type="ECO:0000313" key="3">
    <source>
        <dbReference type="Proteomes" id="UP000008021"/>
    </source>
</evidence>
<feature type="region of interest" description="Disordered" evidence="1">
    <location>
        <begin position="1"/>
        <end position="25"/>
    </location>
</feature>
<reference evidence="2" key="2">
    <citation type="submission" date="2018-05" db="EMBL/GenBank/DDBJ databases">
        <title>OmerRS3 (Oryza meridionalis Reference Sequence Version 3).</title>
        <authorList>
            <person name="Zhang J."/>
            <person name="Kudrna D."/>
            <person name="Lee S."/>
            <person name="Talag J."/>
            <person name="Welchert J."/>
            <person name="Wing R.A."/>
        </authorList>
    </citation>
    <scope>NUCLEOTIDE SEQUENCE [LARGE SCALE GENOMIC DNA]</scope>
    <source>
        <strain evidence="2">cv. OR44</strain>
    </source>
</reference>
<protein>
    <submittedName>
        <fullName evidence="2">Uncharacterized protein</fullName>
    </submittedName>
</protein>
<dbReference type="Proteomes" id="UP000008021">
    <property type="component" value="Chromosome 11"/>
</dbReference>
<name>A0A0E0F621_9ORYZ</name>
<evidence type="ECO:0000313" key="2">
    <source>
        <dbReference type="EnsemblPlants" id="OMERI11G12100.1"/>
    </source>
</evidence>
<feature type="compositionally biased region" description="Basic residues" evidence="1">
    <location>
        <begin position="1"/>
        <end position="12"/>
    </location>
</feature>
<organism evidence="2">
    <name type="scientific">Oryza meridionalis</name>
    <dbReference type="NCBI Taxonomy" id="40149"/>
    <lineage>
        <taxon>Eukaryota</taxon>
        <taxon>Viridiplantae</taxon>
        <taxon>Streptophyta</taxon>
        <taxon>Embryophyta</taxon>
        <taxon>Tracheophyta</taxon>
        <taxon>Spermatophyta</taxon>
        <taxon>Magnoliopsida</taxon>
        <taxon>Liliopsida</taxon>
        <taxon>Poales</taxon>
        <taxon>Poaceae</taxon>
        <taxon>BOP clade</taxon>
        <taxon>Oryzoideae</taxon>
        <taxon>Oryzeae</taxon>
        <taxon>Oryzinae</taxon>
        <taxon>Oryza</taxon>
    </lineage>
</organism>
<accession>A0A0E0F621</accession>
<sequence length="175" mass="18761">MDHRNLTMRRSRYSAGPPKENESGWIPASATMVAKEDPTTSASPCSWWLPLSPSLCFIGARCMSLVVASGGGDDEGSQWRRRRGGEPAVDPSVPSSSLIAAGDKGGREGSQWRFLQHCHCCSSRPAAEAVERGVGTVVILNERNTGSSDPAIPRQERSMRPNSAGINPSRAEQAL</sequence>